<feature type="transmembrane region" description="Helical" evidence="1">
    <location>
        <begin position="21"/>
        <end position="41"/>
    </location>
</feature>
<keyword evidence="1" id="KW-0472">Membrane</keyword>
<keyword evidence="1" id="KW-0812">Transmembrane</keyword>
<protein>
    <submittedName>
        <fullName evidence="2">Uncharacterized protein</fullName>
    </submittedName>
</protein>
<dbReference type="RefSeq" id="WP_341371347.1">
    <property type="nucleotide sequence ID" value="NZ_JBBPCO010000010.1"/>
</dbReference>
<sequence length="51" mass="5726">MASTHHHHHHDEIKEPATAKQIVLTILGGAFPVLLALFLVYELVGTFTTRY</sequence>
<comment type="caution">
    <text evidence="2">The sequence shown here is derived from an EMBL/GenBank/DDBJ whole genome shotgun (WGS) entry which is preliminary data.</text>
</comment>
<dbReference type="Proteomes" id="UP001446205">
    <property type="component" value="Unassembled WGS sequence"/>
</dbReference>
<keyword evidence="3" id="KW-1185">Reference proteome</keyword>
<dbReference type="EMBL" id="JBBPCO010000010">
    <property type="protein sequence ID" value="MEK8090292.1"/>
    <property type="molecule type" value="Genomic_DNA"/>
</dbReference>
<evidence type="ECO:0000313" key="3">
    <source>
        <dbReference type="Proteomes" id="UP001446205"/>
    </source>
</evidence>
<name>A0ABU9D9T0_9PROT</name>
<gene>
    <name evidence="2" type="ORF">WOB96_11020</name>
</gene>
<reference evidence="2 3" key="1">
    <citation type="submission" date="2024-04" db="EMBL/GenBank/DDBJ databases">
        <authorList>
            <person name="Abashina T."/>
            <person name="Shaikin A."/>
        </authorList>
    </citation>
    <scope>NUCLEOTIDE SEQUENCE [LARGE SCALE GENOMIC DNA]</scope>
    <source>
        <strain evidence="2 3">AAFK</strain>
    </source>
</reference>
<organism evidence="2 3">
    <name type="scientific">Thermithiobacillus plumbiphilus</name>
    <dbReference type="NCBI Taxonomy" id="1729899"/>
    <lineage>
        <taxon>Bacteria</taxon>
        <taxon>Pseudomonadati</taxon>
        <taxon>Pseudomonadota</taxon>
        <taxon>Acidithiobacillia</taxon>
        <taxon>Acidithiobacillales</taxon>
        <taxon>Thermithiobacillaceae</taxon>
        <taxon>Thermithiobacillus</taxon>
    </lineage>
</organism>
<evidence type="ECO:0000313" key="2">
    <source>
        <dbReference type="EMBL" id="MEK8090292.1"/>
    </source>
</evidence>
<proteinExistence type="predicted"/>
<accession>A0ABU9D9T0</accession>
<keyword evidence="1" id="KW-1133">Transmembrane helix</keyword>
<evidence type="ECO:0000256" key="1">
    <source>
        <dbReference type="SAM" id="Phobius"/>
    </source>
</evidence>